<dbReference type="OMA" id="LWISEYI"/>
<evidence type="ECO:0000259" key="2">
    <source>
        <dbReference type="Pfam" id="PF20151"/>
    </source>
</evidence>
<dbReference type="Pfam" id="PF20151">
    <property type="entry name" value="DUF6533"/>
    <property type="match status" value="1"/>
</dbReference>
<accession>A0A2H3JEY6</accession>
<keyword evidence="4" id="KW-1185">Reference proteome</keyword>
<dbReference type="Proteomes" id="UP000218811">
    <property type="component" value="Unassembled WGS sequence"/>
</dbReference>
<evidence type="ECO:0000313" key="4">
    <source>
        <dbReference type="Proteomes" id="UP000218811"/>
    </source>
</evidence>
<gene>
    <name evidence="3" type="ORF">WOLCODRAFT_27281</name>
</gene>
<reference evidence="3 4" key="1">
    <citation type="journal article" date="2012" name="Science">
        <title>The Paleozoic origin of enzymatic lignin decomposition reconstructed from 31 fungal genomes.</title>
        <authorList>
            <person name="Floudas D."/>
            <person name="Binder M."/>
            <person name="Riley R."/>
            <person name="Barry K."/>
            <person name="Blanchette R.A."/>
            <person name="Henrissat B."/>
            <person name="Martinez A.T."/>
            <person name="Otillar R."/>
            <person name="Spatafora J.W."/>
            <person name="Yadav J.S."/>
            <person name="Aerts A."/>
            <person name="Benoit I."/>
            <person name="Boyd A."/>
            <person name="Carlson A."/>
            <person name="Copeland A."/>
            <person name="Coutinho P.M."/>
            <person name="de Vries R.P."/>
            <person name="Ferreira P."/>
            <person name="Findley K."/>
            <person name="Foster B."/>
            <person name="Gaskell J."/>
            <person name="Glotzer D."/>
            <person name="Gorecki P."/>
            <person name="Heitman J."/>
            <person name="Hesse C."/>
            <person name="Hori C."/>
            <person name="Igarashi K."/>
            <person name="Jurgens J.A."/>
            <person name="Kallen N."/>
            <person name="Kersten P."/>
            <person name="Kohler A."/>
            <person name="Kuees U."/>
            <person name="Kumar T.K.A."/>
            <person name="Kuo A."/>
            <person name="LaButti K."/>
            <person name="Larrondo L.F."/>
            <person name="Lindquist E."/>
            <person name="Ling A."/>
            <person name="Lombard V."/>
            <person name="Lucas S."/>
            <person name="Lundell T."/>
            <person name="Martin R."/>
            <person name="McLaughlin D.J."/>
            <person name="Morgenstern I."/>
            <person name="Morin E."/>
            <person name="Murat C."/>
            <person name="Nagy L.G."/>
            <person name="Nolan M."/>
            <person name="Ohm R.A."/>
            <person name="Patyshakuliyeva A."/>
            <person name="Rokas A."/>
            <person name="Ruiz-Duenas F.J."/>
            <person name="Sabat G."/>
            <person name="Salamov A."/>
            <person name="Samejima M."/>
            <person name="Schmutz J."/>
            <person name="Slot J.C."/>
            <person name="St John F."/>
            <person name="Stenlid J."/>
            <person name="Sun H."/>
            <person name="Sun S."/>
            <person name="Syed K."/>
            <person name="Tsang A."/>
            <person name="Wiebenga A."/>
            <person name="Young D."/>
            <person name="Pisabarro A."/>
            <person name="Eastwood D.C."/>
            <person name="Martin F."/>
            <person name="Cullen D."/>
            <person name="Grigoriev I.V."/>
            <person name="Hibbett D.S."/>
        </authorList>
    </citation>
    <scope>NUCLEOTIDE SEQUENCE [LARGE SCALE GENOMIC DNA]</scope>
    <source>
        <strain evidence="3 4">MD-104</strain>
    </source>
</reference>
<sequence length="267" mass="30374">MIGAYGSMVPSALVIYDHIITLHAEVSLIWAGKKTWVSIVFLLNRYTILAWSILTSILYSSLYGDGQSVCNPILQIWFLCRIMWGCVWAASVALRVYAVSGRRRLLTLMTLTFGLMDPAINTFSMIQYSLFCLQDELNSSNVNAHQQATTEYLLCARAGLIASDIVLLYVTWSNMLQVTRFGERTDQRMLSLSKLLLKNGTGYFLFLLVLSILQIVLWVTVSLQRRCGMKSRPATTRILRFLLIKTTRFICRHSSAPWAHFPNMNLK</sequence>
<feature type="transmembrane region" description="Helical" evidence="1">
    <location>
        <begin position="74"/>
        <end position="98"/>
    </location>
</feature>
<evidence type="ECO:0000313" key="3">
    <source>
        <dbReference type="EMBL" id="PCH34557.1"/>
    </source>
</evidence>
<organism evidence="3 4">
    <name type="scientific">Wolfiporia cocos (strain MD-104)</name>
    <name type="common">Brown rot fungus</name>
    <dbReference type="NCBI Taxonomy" id="742152"/>
    <lineage>
        <taxon>Eukaryota</taxon>
        <taxon>Fungi</taxon>
        <taxon>Dikarya</taxon>
        <taxon>Basidiomycota</taxon>
        <taxon>Agaricomycotina</taxon>
        <taxon>Agaricomycetes</taxon>
        <taxon>Polyporales</taxon>
        <taxon>Phaeolaceae</taxon>
        <taxon>Wolfiporia</taxon>
    </lineage>
</organism>
<feature type="transmembrane region" description="Helical" evidence="1">
    <location>
        <begin position="43"/>
        <end position="62"/>
    </location>
</feature>
<dbReference type="EMBL" id="KB467832">
    <property type="protein sequence ID" value="PCH34557.1"/>
    <property type="molecule type" value="Genomic_DNA"/>
</dbReference>
<feature type="domain" description="DUF6533" evidence="2">
    <location>
        <begin position="7"/>
        <end position="49"/>
    </location>
</feature>
<proteinExistence type="predicted"/>
<dbReference type="OrthoDB" id="2745134at2759"/>
<dbReference type="InterPro" id="IPR045340">
    <property type="entry name" value="DUF6533"/>
</dbReference>
<keyword evidence="1" id="KW-1133">Transmembrane helix</keyword>
<keyword evidence="1" id="KW-0472">Membrane</keyword>
<name>A0A2H3JEY6_WOLCO</name>
<dbReference type="AlphaFoldDB" id="A0A2H3JEY6"/>
<evidence type="ECO:0000256" key="1">
    <source>
        <dbReference type="SAM" id="Phobius"/>
    </source>
</evidence>
<protein>
    <recommendedName>
        <fullName evidence="2">DUF6533 domain-containing protein</fullName>
    </recommendedName>
</protein>
<keyword evidence="1" id="KW-0812">Transmembrane</keyword>
<feature type="transmembrane region" description="Helical" evidence="1">
    <location>
        <begin position="203"/>
        <end position="223"/>
    </location>
</feature>